<feature type="active site" evidence="1">
    <location>
        <position position="189"/>
    </location>
</feature>
<evidence type="ECO:0000256" key="4">
    <source>
        <dbReference type="SAM" id="Coils"/>
    </source>
</evidence>
<dbReference type="EMBL" id="DUTP01000005">
    <property type="protein sequence ID" value="HHX99633.1"/>
    <property type="molecule type" value="Genomic_DNA"/>
</dbReference>
<name>A0A832R971_9BACT</name>
<dbReference type="PROSITE" id="PS51459">
    <property type="entry name" value="FIDO"/>
    <property type="match status" value="1"/>
</dbReference>
<evidence type="ECO:0000256" key="1">
    <source>
        <dbReference type="PIRSR" id="PIRSR640198-1"/>
    </source>
</evidence>
<feature type="domain" description="Fido" evidence="5">
    <location>
        <begin position="104"/>
        <end position="259"/>
    </location>
</feature>
<gene>
    <name evidence="6" type="ORF">GX533_03100</name>
</gene>
<dbReference type="PANTHER" id="PTHR13504">
    <property type="entry name" value="FIDO DOMAIN-CONTAINING PROTEIN DDB_G0283145"/>
    <property type="match status" value="1"/>
</dbReference>
<dbReference type="InterPro" id="IPR036388">
    <property type="entry name" value="WH-like_DNA-bd_sf"/>
</dbReference>
<proteinExistence type="predicted"/>
<organism evidence="6 7">
    <name type="scientific">Candidatus Dojkabacteria bacterium</name>
    <dbReference type="NCBI Taxonomy" id="2099670"/>
    <lineage>
        <taxon>Bacteria</taxon>
        <taxon>Candidatus Dojkabacteria</taxon>
    </lineage>
</organism>
<evidence type="ECO:0000313" key="6">
    <source>
        <dbReference type="EMBL" id="HHX99633.1"/>
    </source>
</evidence>
<dbReference type="Proteomes" id="UP000576550">
    <property type="component" value="Unassembled WGS sequence"/>
</dbReference>
<reference evidence="6 7" key="1">
    <citation type="journal article" date="2020" name="Biotechnol. Biofuels">
        <title>New insights from the biogas microbiome by comprehensive genome-resolved metagenomics of nearly 1600 species originating from multiple anaerobic digesters.</title>
        <authorList>
            <person name="Campanaro S."/>
            <person name="Treu L."/>
            <person name="Rodriguez-R L.M."/>
            <person name="Kovalovszki A."/>
            <person name="Ziels R.M."/>
            <person name="Maus I."/>
            <person name="Zhu X."/>
            <person name="Kougias P.G."/>
            <person name="Basile A."/>
            <person name="Luo G."/>
            <person name="Schluter A."/>
            <person name="Konstantinidis K.T."/>
            <person name="Angelidaki I."/>
        </authorList>
    </citation>
    <scope>NUCLEOTIDE SEQUENCE [LARGE SCALE GENOMIC DNA]</scope>
    <source>
        <strain evidence="6">AS05jafATM_89</strain>
    </source>
</reference>
<comment type="caution">
    <text evidence="6">The sequence shown here is derived from an EMBL/GenBank/DDBJ whole genome shotgun (WGS) entry which is preliminary data.</text>
</comment>
<accession>A0A832R971</accession>
<dbReference type="Gene3D" id="1.10.10.10">
    <property type="entry name" value="Winged helix-like DNA-binding domain superfamily/Winged helix DNA-binding domain"/>
    <property type="match status" value="1"/>
</dbReference>
<keyword evidence="2" id="KW-0547">Nucleotide-binding</keyword>
<dbReference type="Gene3D" id="1.10.3290.10">
    <property type="entry name" value="Fido-like domain"/>
    <property type="match status" value="1"/>
</dbReference>
<evidence type="ECO:0000256" key="2">
    <source>
        <dbReference type="PIRSR" id="PIRSR640198-2"/>
    </source>
</evidence>
<feature type="coiled-coil region" evidence="4">
    <location>
        <begin position="265"/>
        <end position="292"/>
    </location>
</feature>
<evidence type="ECO:0000256" key="3">
    <source>
        <dbReference type="PIRSR" id="PIRSR640198-3"/>
    </source>
</evidence>
<dbReference type="Pfam" id="PF02661">
    <property type="entry name" value="Fic"/>
    <property type="match status" value="1"/>
</dbReference>
<evidence type="ECO:0000313" key="7">
    <source>
        <dbReference type="Proteomes" id="UP000576550"/>
    </source>
</evidence>
<dbReference type="GO" id="GO:0005524">
    <property type="term" value="F:ATP binding"/>
    <property type="evidence" value="ECO:0007669"/>
    <property type="project" value="UniProtKB-KW"/>
</dbReference>
<keyword evidence="2" id="KW-0067">ATP-binding</keyword>
<dbReference type="InterPro" id="IPR036597">
    <property type="entry name" value="Fido-like_dom_sf"/>
</dbReference>
<dbReference type="InterPro" id="IPR003812">
    <property type="entry name" value="Fido"/>
</dbReference>
<feature type="binding site" evidence="2">
    <location>
        <begin position="193"/>
        <end position="200"/>
    </location>
    <ligand>
        <name>ATP</name>
        <dbReference type="ChEBI" id="CHEBI:30616"/>
    </ligand>
</feature>
<dbReference type="InterPro" id="IPR040198">
    <property type="entry name" value="Fido_containing"/>
</dbReference>
<sequence>MFRPKYTLTNSLLINIRKVGELIGELNSKQLTETVFFNLEKKARILSSFTSTKIEGNPLSLTDVKIILKTEPKNIKDTEKEVINYNDVVVMLNDEIKNKKDLILSDKLICKIQGIVTKGLLPTSYGGKYRKEPVFVNNPLTGETVYWPPDAKDVKKLMKELIDFVNKSEGKIDPLILAGIFHKQSVVIHPFMDGNGRTTRLVTKTLLAKLGINTFPLFSFENYYNKDVSKYFQKVGVMGNYYDIANDLDFTEWLEYFVEGILDELNRVKKDLPRYKERLESHEKKIVEYLKDNGSISSSEYYDISKRAKSTRIKDFRTLRDKGIIKPVGQGKATCYVLDNDYWFLE</sequence>
<dbReference type="AlphaFoldDB" id="A0A832R971"/>
<feature type="site" description="Important for autoinhibition of adenylyltransferase activity" evidence="3">
    <location>
        <position position="55"/>
    </location>
</feature>
<protein>
    <submittedName>
        <fullName evidence="6">Fic family protein</fullName>
    </submittedName>
</protein>
<dbReference type="SUPFAM" id="SSF140931">
    <property type="entry name" value="Fic-like"/>
    <property type="match status" value="1"/>
</dbReference>
<evidence type="ECO:0000259" key="5">
    <source>
        <dbReference type="PROSITE" id="PS51459"/>
    </source>
</evidence>
<dbReference type="PANTHER" id="PTHR13504:SF38">
    <property type="entry name" value="FIDO DOMAIN-CONTAINING PROTEIN"/>
    <property type="match status" value="1"/>
</dbReference>
<keyword evidence="4" id="KW-0175">Coiled coil</keyword>